<evidence type="ECO:0000259" key="5">
    <source>
        <dbReference type="PROSITE" id="PS50893"/>
    </source>
</evidence>
<dbReference type="InterPro" id="IPR003593">
    <property type="entry name" value="AAA+_ATPase"/>
</dbReference>
<evidence type="ECO:0000313" key="7">
    <source>
        <dbReference type="Proteomes" id="UP001602013"/>
    </source>
</evidence>
<dbReference type="PROSITE" id="PS50893">
    <property type="entry name" value="ABC_TRANSPORTER_2"/>
    <property type="match status" value="1"/>
</dbReference>
<evidence type="ECO:0000256" key="2">
    <source>
        <dbReference type="ARBA" id="ARBA00022448"/>
    </source>
</evidence>
<gene>
    <name evidence="6" type="ORF">ACFYXI_41450</name>
</gene>
<evidence type="ECO:0000256" key="4">
    <source>
        <dbReference type="ARBA" id="ARBA00022840"/>
    </source>
</evidence>
<accession>A0ABW6T4A7</accession>
<feature type="domain" description="ABC transporter" evidence="5">
    <location>
        <begin position="21"/>
        <end position="244"/>
    </location>
</feature>
<name>A0ABW6T4A7_9ACTN</name>
<dbReference type="InterPro" id="IPR003439">
    <property type="entry name" value="ABC_transporter-like_ATP-bd"/>
</dbReference>
<keyword evidence="7" id="KW-1185">Reference proteome</keyword>
<organism evidence="6 7">
    <name type="scientific">Microtetraspora malaysiensis</name>
    <dbReference type="NCBI Taxonomy" id="161358"/>
    <lineage>
        <taxon>Bacteria</taxon>
        <taxon>Bacillati</taxon>
        <taxon>Actinomycetota</taxon>
        <taxon>Actinomycetes</taxon>
        <taxon>Streptosporangiales</taxon>
        <taxon>Streptosporangiaceae</taxon>
        <taxon>Microtetraspora</taxon>
    </lineage>
</organism>
<dbReference type="GO" id="GO:0005524">
    <property type="term" value="F:ATP binding"/>
    <property type="evidence" value="ECO:0007669"/>
    <property type="project" value="UniProtKB-KW"/>
</dbReference>
<dbReference type="Proteomes" id="UP001602013">
    <property type="component" value="Unassembled WGS sequence"/>
</dbReference>
<dbReference type="SMART" id="SM00382">
    <property type="entry name" value="AAA"/>
    <property type="match status" value="1"/>
</dbReference>
<evidence type="ECO:0000256" key="3">
    <source>
        <dbReference type="ARBA" id="ARBA00022741"/>
    </source>
</evidence>
<protein>
    <submittedName>
        <fullName evidence="6">ABC transporter ATP-binding protein</fullName>
    </submittedName>
</protein>
<dbReference type="InterPro" id="IPR017871">
    <property type="entry name" value="ABC_transporter-like_CS"/>
</dbReference>
<dbReference type="Pfam" id="PF00005">
    <property type="entry name" value="ABC_tran"/>
    <property type="match status" value="1"/>
</dbReference>
<evidence type="ECO:0000313" key="6">
    <source>
        <dbReference type="EMBL" id="MFF3672063.1"/>
    </source>
</evidence>
<comment type="caution">
    <text evidence="6">The sequence shown here is derived from an EMBL/GenBank/DDBJ whole genome shotgun (WGS) entry which is preliminary data.</text>
</comment>
<proteinExistence type="inferred from homology"/>
<reference evidence="6 7" key="1">
    <citation type="submission" date="2024-10" db="EMBL/GenBank/DDBJ databases">
        <title>The Natural Products Discovery Center: Release of the First 8490 Sequenced Strains for Exploring Actinobacteria Biosynthetic Diversity.</title>
        <authorList>
            <person name="Kalkreuter E."/>
            <person name="Kautsar S.A."/>
            <person name="Yang D."/>
            <person name="Bader C.D."/>
            <person name="Teijaro C.N."/>
            <person name="Fluegel L."/>
            <person name="Davis C.M."/>
            <person name="Simpson J.R."/>
            <person name="Lauterbach L."/>
            <person name="Steele A.D."/>
            <person name="Gui C."/>
            <person name="Meng S."/>
            <person name="Li G."/>
            <person name="Viehrig K."/>
            <person name="Ye F."/>
            <person name="Su P."/>
            <person name="Kiefer A.F."/>
            <person name="Nichols A."/>
            <person name="Cepeda A.J."/>
            <person name="Yan W."/>
            <person name="Fan B."/>
            <person name="Jiang Y."/>
            <person name="Adhikari A."/>
            <person name="Zheng C.-J."/>
            <person name="Schuster L."/>
            <person name="Cowan T.M."/>
            <person name="Smanski M.J."/>
            <person name="Chevrette M.G."/>
            <person name="De Carvalho L.P.S."/>
            <person name="Shen B."/>
        </authorList>
    </citation>
    <scope>NUCLEOTIDE SEQUENCE [LARGE SCALE GENOMIC DNA]</scope>
    <source>
        <strain evidence="6 7">NPDC002173</strain>
    </source>
</reference>
<dbReference type="InterPro" id="IPR027417">
    <property type="entry name" value="P-loop_NTPase"/>
</dbReference>
<keyword evidence="4 6" id="KW-0067">ATP-binding</keyword>
<dbReference type="RefSeq" id="WP_387418216.1">
    <property type="nucleotide sequence ID" value="NZ_JBIASD010000063.1"/>
</dbReference>
<dbReference type="SUPFAM" id="SSF52540">
    <property type="entry name" value="P-loop containing nucleoside triphosphate hydrolases"/>
    <property type="match status" value="1"/>
</dbReference>
<keyword evidence="3" id="KW-0547">Nucleotide-binding</keyword>
<comment type="similarity">
    <text evidence="1">Belongs to the ABC transporter superfamily.</text>
</comment>
<dbReference type="PANTHER" id="PTHR43335">
    <property type="entry name" value="ABC TRANSPORTER, ATP-BINDING PROTEIN"/>
    <property type="match status" value="1"/>
</dbReference>
<dbReference type="PANTHER" id="PTHR43335:SF4">
    <property type="entry name" value="ABC TRANSPORTER, ATP-BINDING PROTEIN"/>
    <property type="match status" value="1"/>
</dbReference>
<dbReference type="EMBL" id="JBIASD010000063">
    <property type="protein sequence ID" value="MFF3672063.1"/>
    <property type="molecule type" value="Genomic_DNA"/>
</dbReference>
<dbReference type="Gene3D" id="3.40.50.300">
    <property type="entry name" value="P-loop containing nucleotide triphosphate hydrolases"/>
    <property type="match status" value="1"/>
</dbReference>
<evidence type="ECO:0000256" key="1">
    <source>
        <dbReference type="ARBA" id="ARBA00005417"/>
    </source>
</evidence>
<dbReference type="CDD" id="cd03268">
    <property type="entry name" value="ABC_BcrA_bacitracin_resist"/>
    <property type="match status" value="1"/>
</dbReference>
<sequence>MTLHQEVASGPDSIGATPPVVELQSVTKTFGTVRAVRGVTLRIDPGQVYGLLGPNGAGKTTLMRILVGLVRSDAGTVQILGRPPGDPRTLRRIGALIESPAFVPHLSGRVNLQVLARARGLPDAEVVRVLRAVDLDGAADRRVTGYSLGMRQRLGVAGALLGDPSLLILDEPTNGLDPEGTASMRSLIRDLAGSATVLLSSHLLGEIQHVCDRVVVLDKGAVVAEDSVSALLSRSGSRTVIVRAQPMDLAEKVLKSNDAWSKAVRAGDAGDPHVRLELDGDGVPGLVRALVEAGVEIHEVRRERRSLEDVFFALTGDHSAGSGT</sequence>
<dbReference type="PROSITE" id="PS00211">
    <property type="entry name" value="ABC_TRANSPORTER_1"/>
    <property type="match status" value="1"/>
</dbReference>
<keyword evidence="2" id="KW-0813">Transport</keyword>